<reference evidence="2 3" key="1">
    <citation type="journal article" date="2011" name="PLoS Pathog.">
        <title>Dynamic evolution of pathogenicity revealed by sequencing and comparative genomics of 19 Pseudomonas syringae isolates.</title>
        <authorList>
            <person name="Baltrus D.A."/>
            <person name="Nishimura M.T."/>
            <person name="Romanchuk A."/>
            <person name="Chang J.H."/>
            <person name="Mukhtar M.S."/>
            <person name="Cherkis K."/>
            <person name="Roach J."/>
            <person name="Grant S.R."/>
            <person name="Jones C.D."/>
            <person name="Dangl J.L."/>
        </authorList>
    </citation>
    <scope>NUCLEOTIDE SEQUENCE [LARGE SCALE GENOMIC DNA]</scope>
    <source>
        <strain evidence="2 3">301020</strain>
    </source>
</reference>
<dbReference type="AlphaFoldDB" id="A0A656GMF8"/>
<name>A0A656GMF8_PSEA0</name>
<proteinExistence type="predicted"/>
<feature type="region of interest" description="Disordered" evidence="1">
    <location>
        <begin position="1"/>
        <end position="39"/>
    </location>
</feature>
<evidence type="ECO:0000313" key="3">
    <source>
        <dbReference type="Proteomes" id="UP000003465"/>
    </source>
</evidence>
<comment type="caution">
    <text evidence="2">The sequence shown here is derived from an EMBL/GenBank/DDBJ whole genome shotgun (WGS) entry which is preliminary data.</text>
</comment>
<dbReference type="Proteomes" id="UP000003465">
    <property type="component" value="Unassembled WGS sequence"/>
</dbReference>
<evidence type="ECO:0000313" key="2">
    <source>
        <dbReference type="EMBL" id="EGH26774.1"/>
    </source>
</evidence>
<feature type="compositionally biased region" description="Polar residues" evidence="1">
    <location>
        <begin position="29"/>
        <end position="39"/>
    </location>
</feature>
<dbReference type="EMBL" id="AEAG01002826">
    <property type="protein sequence ID" value="EGH26774.1"/>
    <property type="molecule type" value="Genomic_DNA"/>
</dbReference>
<feature type="non-terminal residue" evidence="2">
    <location>
        <position position="1"/>
    </location>
</feature>
<protein>
    <submittedName>
        <fullName evidence="2">Luciferase family protein</fullName>
    </submittedName>
</protein>
<evidence type="ECO:0000256" key="1">
    <source>
        <dbReference type="SAM" id="MobiDB-lite"/>
    </source>
</evidence>
<accession>A0A656GMF8</accession>
<feature type="non-terminal residue" evidence="2">
    <location>
        <position position="39"/>
    </location>
</feature>
<gene>
    <name evidence="2" type="ORF">PSYMO_37017</name>
</gene>
<sequence length="39" mass="4155">KEDPEAVNAFGDAAKQAGKASPEGEGNWAKSTFQDLVQY</sequence>
<organism evidence="2 3">
    <name type="scientific">Pseudomonas amygdali pv. mori str. 301020</name>
    <dbReference type="NCBI Taxonomy" id="629261"/>
    <lineage>
        <taxon>Bacteria</taxon>
        <taxon>Pseudomonadati</taxon>
        <taxon>Pseudomonadota</taxon>
        <taxon>Gammaproteobacteria</taxon>
        <taxon>Pseudomonadales</taxon>
        <taxon>Pseudomonadaceae</taxon>
        <taxon>Pseudomonas</taxon>
        <taxon>Pseudomonas amygdali</taxon>
    </lineage>
</organism>